<dbReference type="Proteomes" id="UP000593560">
    <property type="component" value="Unassembled WGS sequence"/>
</dbReference>
<evidence type="ECO:0000313" key="2">
    <source>
        <dbReference type="Proteomes" id="UP000593560"/>
    </source>
</evidence>
<keyword evidence="2" id="KW-1185">Reference proteome</keyword>
<dbReference type="AlphaFoldDB" id="A0A7J9I730"/>
<dbReference type="OrthoDB" id="1939111at2759"/>
<evidence type="ECO:0000313" key="1">
    <source>
        <dbReference type="EMBL" id="MBA0817880.1"/>
    </source>
</evidence>
<reference evidence="1 2" key="1">
    <citation type="journal article" date="2019" name="Genome Biol. Evol.">
        <title>Insights into the evolution of the New World diploid cottons (Gossypium, subgenus Houzingenia) based on genome sequencing.</title>
        <authorList>
            <person name="Grover C.E."/>
            <person name="Arick M.A. 2nd"/>
            <person name="Thrash A."/>
            <person name="Conover J.L."/>
            <person name="Sanders W.S."/>
            <person name="Peterson D.G."/>
            <person name="Frelichowski J.E."/>
            <person name="Scheffler J.A."/>
            <person name="Scheffler B.E."/>
            <person name="Wendel J.F."/>
        </authorList>
    </citation>
    <scope>NUCLEOTIDE SEQUENCE [LARGE SCALE GENOMIC DNA]</scope>
    <source>
        <strain evidence="1">0</strain>
        <tissue evidence="1">Leaf</tissue>
    </source>
</reference>
<organism evidence="1 2">
    <name type="scientific">Gossypium harknessii</name>
    <dbReference type="NCBI Taxonomy" id="34285"/>
    <lineage>
        <taxon>Eukaryota</taxon>
        <taxon>Viridiplantae</taxon>
        <taxon>Streptophyta</taxon>
        <taxon>Embryophyta</taxon>
        <taxon>Tracheophyta</taxon>
        <taxon>Spermatophyta</taxon>
        <taxon>Magnoliopsida</taxon>
        <taxon>eudicotyledons</taxon>
        <taxon>Gunneridae</taxon>
        <taxon>Pentapetalae</taxon>
        <taxon>rosids</taxon>
        <taxon>malvids</taxon>
        <taxon>Malvales</taxon>
        <taxon>Malvaceae</taxon>
        <taxon>Malvoideae</taxon>
        <taxon>Gossypium</taxon>
    </lineage>
</organism>
<dbReference type="EMBL" id="JABFAD010132058">
    <property type="protein sequence ID" value="MBA0817880.1"/>
    <property type="molecule type" value="Genomic_DNA"/>
</dbReference>
<name>A0A7J9I730_9ROSI</name>
<feature type="non-terminal residue" evidence="1">
    <location>
        <position position="43"/>
    </location>
</feature>
<protein>
    <submittedName>
        <fullName evidence="1">Uncharacterized protein</fullName>
    </submittedName>
</protein>
<sequence>MGDLSNLETLGLAYNGFSGMEKPWEFSFLKKWVYLWMTITNLI</sequence>
<accession>A0A7J9I730</accession>
<comment type="caution">
    <text evidence="1">The sequence shown here is derived from an EMBL/GenBank/DDBJ whole genome shotgun (WGS) entry which is preliminary data.</text>
</comment>
<gene>
    <name evidence="1" type="ORF">Gohar_021121</name>
</gene>
<proteinExistence type="predicted"/>